<keyword evidence="2" id="KW-1185">Reference proteome</keyword>
<evidence type="ECO:0000313" key="2">
    <source>
        <dbReference type="Proteomes" id="UP000282311"/>
    </source>
</evidence>
<dbReference type="Proteomes" id="UP000282311">
    <property type="component" value="Unassembled WGS sequence"/>
</dbReference>
<reference evidence="1 2" key="1">
    <citation type="journal article" date="2007" name="Int. J. Syst. Evol. Microbiol.">
        <title>Paenibacillus ginsengarvi sp. nov., isolated from soil from ginseng cultivation.</title>
        <authorList>
            <person name="Yoon M.H."/>
            <person name="Ten L.N."/>
            <person name="Im W.T."/>
        </authorList>
    </citation>
    <scope>NUCLEOTIDE SEQUENCE [LARGE SCALE GENOMIC DNA]</scope>
    <source>
        <strain evidence="1 2">KCTC 13059</strain>
    </source>
</reference>
<comment type="caution">
    <text evidence="1">The sequence shown here is derived from an EMBL/GenBank/DDBJ whole genome shotgun (WGS) entry which is preliminary data.</text>
</comment>
<dbReference type="OrthoDB" id="2575320at2"/>
<gene>
    <name evidence="1" type="ORF">D7M11_24000</name>
</gene>
<name>A0A3B0BXF1_9BACL</name>
<organism evidence="1 2">
    <name type="scientific">Paenibacillus ginsengarvi</name>
    <dbReference type="NCBI Taxonomy" id="400777"/>
    <lineage>
        <taxon>Bacteria</taxon>
        <taxon>Bacillati</taxon>
        <taxon>Bacillota</taxon>
        <taxon>Bacilli</taxon>
        <taxon>Bacillales</taxon>
        <taxon>Paenibacillaceae</taxon>
        <taxon>Paenibacillus</taxon>
    </lineage>
</organism>
<evidence type="ECO:0000313" key="1">
    <source>
        <dbReference type="EMBL" id="RKN77088.1"/>
    </source>
</evidence>
<accession>A0A3B0BXF1</accession>
<dbReference type="EMBL" id="RBAH01000020">
    <property type="protein sequence ID" value="RKN77088.1"/>
    <property type="molecule type" value="Genomic_DNA"/>
</dbReference>
<dbReference type="AlphaFoldDB" id="A0A3B0BXF1"/>
<sequence length="392" mass="45556">MSDKIIEMLQDFITSGYRPLAVKEAIVSHLSEYFDNHDKLIKHATSSEILSTFEFVVRYHYDEVFLNGLKEVLACYRDANSTNSVETLNIVLSTHKEFSQKENLMWTVKQNTPSGQISDFYDSVITYMKHMGDNLEIGTKHIVYEIYALMRLIDGKTYDYEKIQKYDFGVALSNILDQNKFTKLLKTNPLPLKLSDWRNIAYHHSYEIEGNMIICSYGKQKVKFEVTLDELKSYVHQVVRASNVFNIARCIFVFDNLENISLLKQATTQKSIEFRKPMLINQFRISLMSQGFHLIQFHEEDNSVTVMINDLMNDGSLNQKDQQQRKIHSSQFLYNVWCISPKEILSVIYSTKNGEKKLISTVAGDVCKTIANDKKDISYLAHYVQFEELEDE</sequence>
<proteinExistence type="predicted"/>
<protein>
    <submittedName>
        <fullName evidence="1">Uncharacterized protein</fullName>
    </submittedName>
</protein>
<dbReference type="RefSeq" id="WP_120749797.1">
    <property type="nucleotide sequence ID" value="NZ_RBAH01000020.1"/>
</dbReference>